<gene>
    <name evidence="3" type="primary">LOC107477849</name>
</gene>
<reference evidence="3" key="2">
    <citation type="submission" date="2025-08" db="UniProtKB">
        <authorList>
            <consortium name="RefSeq"/>
        </authorList>
    </citation>
    <scope>IDENTIFICATION</scope>
    <source>
        <tissue evidence="3">Whole plant</tissue>
    </source>
</reference>
<evidence type="ECO:0000259" key="1">
    <source>
        <dbReference type="Pfam" id="PF10551"/>
    </source>
</evidence>
<dbReference type="AlphaFoldDB" id="A0A6P4CM67"/>
<dbReference type="PANTHER" id="PTHR31973">
    <property type="entry name" value="POLYPROTEIN, PUTATIVE-RELATED"/>
    <property type="match status" value="1"/>
</dbReference>
<evidence type="ECO:0000313" key="2">
    <source>
        <dbReference type="Proteomes" id="UP000515211"/>
    </source>
</evidence>
<dbReference type="KEGG" id="adu:107477849"/>
<dbReference type="GeneID" id="107477849"/>
<dbReference type="PANTHER" id="PTHR31973:SF195">
    <property type="entry name" value="MUDR FAMILY TRANSPOSASE"/>
    <property type="match status" value="1"/>
</dbReference>
<reference evidence="2" key="1">
    <citation type="journal article" date="2016" name="Nat. Genet.">
        <title>The genome sequences of Arachis duranensis and Arachis ipaensis, the diploid ancestors of cultivated peanut.</title>
        <authorList>
            <person name="Bertioli D.J."/>
            <person name="Cannon S.B."/>
            <person name="Froenicke L."/>
            <person name="Huang G."/>
            <person name="Farmer A.D."/>
            <person name="Cannon E.K."/>
            <person name="Liu X."/>
            <person name="Gao D."/>
            <person name="Clevenger J."/>
            <person name="Dash S."/>
            <person name="Ren L."/>
            <person name="Moretzsohn M.C."/>
            <person name="Shirasawa K."/>
            <person name="Huang W."/>
            <person name="Vidigal B."/>
            <person name="Abernathy B."/>
            <person name="Chu Y."/>
            <person name="Niederhuth C.E."/>
            <person name="Umale P."/>
            <person name="Araujo A.C."/>
            <person name="Kozik A."/>
            <person name="Kim K.D."/>
            <person name="Burow M.D."/>
            <person name="Varshney R.K."/>
            <person name="Wang X."/>
            <person name="Zhang X."/>
            <person name="Barkley N."/>
            <person name="Guimaraes P.M."/>
            <person name="Isobe S."/>
            <person name="Guo B."/>
            <person name="Liao B."/>
            <person name="Stalker H.T."/>
            <person name="Schmitz R.J."/>
            <person name="Scheffler B.E."/>
            <person name="Leal-Bertioli S.C."/>
            <person name="Xun X."/>
            <person name="Jackson S.A."/>
            <person name="Michelmore R."/>
            <person name="Ozias-Akins P."/>
        </authorList>
    </citation>
    <scope>NUCLEOTIDE SEQUENCE [LARGE SCALE GENOMIC DNA]</scope>
    <source>
        <strain evidence="2">cv. V14167</strain>
    </source>
</reference>
<protein>
    <submittedName>
        <fullName evidence="3">Uncharacterized protein LOC107477849</fullName>
    </submittedName>
</protein>
<name>A0A6P4CM67_ARADU</name>
<dbReference type="Pfam" id="PF10551">
    <property type="entry name" value="MULE"/>
    <property type="match status" value="1"/>
</dbReference>
<accession>A0A6P4CM67</accession>
<organism evidence="2 3">
    <name type="scientific">Arachis duranensis</name>
    <name type="common">Wild peanut</name>
    <dbReference type="NCBI Taxonomy" id="130453"/>
    <lineage>
        <taxon>Eukaryota</taxon>
        <taxon>Viridiplantae</taxon>
        <taxon>Streptophyta</taxon>
        <taxon>Embryophyta</taxon>
        <taxon>Tracheophyta</taxon>
        <taxon>Spermatophyta</taxon>
        <taxon>Magnoliopsida</taxon>
        <taxon>eudicotyledons</taxon>
        <taxon>Gunneridae</taxon>
        <taxon>Pentapetalae</taxon>
        <taxon>rosids</taxon>
        <taxon>fabids</taxon>
        <taxon>Fabales</taxon>
        <taxon>Fabaceae</taxon>
        <taxon>Papilionoideae</taxon>
        <taxon>50 kb inversion clade</taxon>
        <taxon>dalbergioids sensu lato</taxon>
        <taxon>Dalbergieae</taxon>
        <taxon>Pterocarpus clade</taxon>
        <taxon>Arachis</taxon>
    </lineage>
</organism>
<feature type="domain" description="MULE transposase" evidence="1">
    <location>
        <begin position="97"/>
        <end position="195"/>
    </location>
</feature>
<sequence length="340" mass="39078">MGQDHRRLDSKVIAQHIFTMVKASHRKVWLAKQRVIARIYGDWEESYNELPCWLFAMQMYLPVTQSWPVSTDTVMFHRVFWMFPLCVEAFKHCKPLISIDGTHLYGKYGGTLLMAIAQNGNANILPIAFTVVEGETKEAWSFFLSYLWEHITPQPGLLVISDRNKSIDGALNVEGSLWKPPHAFQAFCTRHIAANFMTHFKNKDLKKVLINAVYSKSHREFTHYYGRLRGENIAITNWLEEMPRSQWALHADEGRRFGHITTNIFECINAVMKGFRNLPITALVKSSYFCLGELFARKGSEALAIEFNSKHVNTMNVYQFDRSRSNFTVEELAAVSGSTV</sequence>
<dbReference type="Proteomes" id="UP000515211">
    <property type="component" value="Chromosome 3"/>
</dbReference>
<keyword evidence="2" id="KW-1185">Reference proteome</keyword>
<dbReference type="InterPro" id="IPR018289">
    <property type="entry name" value="MULE_transposase_dom"/>
</dbReference>
<proteinExistence type="predicted"/>
<evidence type="ECO:0000313" key="3">
    <source>
        <dbReference type="RefSeq" id="XP_015953414.1"/>
    </source>
</evidence>
<dbReference type="RefSeq" id="XP_015953414.1">
    <property type="nucleotide sequence ID" value="XM_016097928.1"/>
</dbReference>